<feature type="binding site" evidence="2">
    <location>
        <position position="106"/>
    </location>
    <ligand>
        <name>Mn(2+)</name>
        <dbReference type="ChEBI" id="CHEBI:29035"/>
        <label>2</label>
    </ligand>
</feature>
<name>A0A2K0JIH5_SALHO</name>
<dbReference type="SUPFAM" id="SSF55031">
    <property type="entry name" value="Bacterial exopeptidase dimerisation domain"/>
    <property type="match status" value="1"/>
</dbReference>
<dbReference type="EMBL" id="JWSP02000004">
    <property type="protein sequence ID" value="PNO35076.1"/>
    <property type="molecule type" value="Genomic_DNA"/>
</dbReference>
<dbReference type="Pfam" id="PF01546">
    <property type="entry name" value="Peptidase_M20"/>
    <property type="match status" value="1"/>
</dbReference>
<keyword evidence="1 4" id="KW-0378">Hydrolase</keyword>
<dbReference type="Proteomes" id="UP000236163">
    <property type="component" value="Unassembled WGS sequence"/>
</dbReference>
<comment type="cofactor">
    <cofactor evidence="2">
        <name>Mn(2+)</name>
        <dbReference type="ChEBI" id="CHEBI:29035"/>
    </cofactor>
    <text evidence="2">The Mn(2+) ion enhances activity.</text>
</comment>
<dbReference type="FunFam" id="3.30.70.360:FF:000001">
    <property type="entry name" value="N-acetyldiaminopimelate deacetylase"/>
    <property type="match status" value="1"/>
</dbReference>
<evidence type="ECO:0000313" key="4">
    <source>
        <dbReference type="EMBL" id="PNO35076.1"/>
    </source>
</evidence>
<feature type="domain" description="Peptidase M20 dimerisation" evidence="3">
    <location>
        <begin position="188"/>
        <end position="281"/>
    </location>
</feature>
<dbReference type="Gene3D" id="3.30.70.360">
    <property type="match status" value="1"/>
</dbReference>
<dbReference type="Gene3D" id="3.40.630.10">
    <property type="entry name" value="Zn peptidases"/>
    <property type="match status" value="1"/>
</dbReference>
<dbReference type="GO" id="GO:0019877">
    <property type="term" value="P:diaminopimelate biosynthetic process"/>
    <property type="evidence" value="ECO:0007669"/>
    <property type="project" value="UniProtKB-ARBA"/>
</dbReference>
<feature type="binding site" evidence="2">
    <location>
        <position position="104"/>
    </location>
    <ligand>
        <name>Mn(2+)</name>
        <dbReference type="ChEBI" id="CHEBI:29035"/>
        <label>2</label>
    </ligand>
</feature>
<proteinExistence type="predicted"/>
<accession>A0A2K0JIH5</accession>
<keyword evidence="2" id="KW-0464">Manganese</keyword>
<dbReference type="CDD" id="cd05666">
    <property type="entry name" value="M20_Acy1-like"/>
    <property type="match status" value="1"/>
</dbReference>
<dbReference type="PANTHER" id="PTHR11014">
    <property type="entry name" value="PEPTIDASE M20 FAMILY MEMBER"/>
    <property type="match status" value="1"/>
</dbReference>
<dbReference type="PIRSF" id="PIRSF005962">
    <property type="entry name" value="Pept_M20D_amidohydro"/>
    <property type="match status" value="1"/>
</dbReference>
<comment type="caution">
    <text evidence="4">The sequence shown here is derived from an EMBL/GenBank/DDBJ whole genome shotgun (WGS) entry which is preliminary data.</text>
</comment>
<dbReference type="GO" id="GO:0046872">
    <property type="term" value="F:metal ion binding"/>
    <property type="evidence" value="ECO:0007669"/>
    <property type="project" value="UniProtKB-KW"/>
</dbReference>
<dbReference type="PANTHER" id="PTHR11014:SF63">
    <property type="entry name" value="METALLOPEPTIDASE, PUTATIVE (AFU_ORTHOLOGUE AFUA_6G09600)-RELATED"/>
    <property type="match status" value="1"/>
</dbReference>
<dbReference type="NCBIfam" id="TIGR01891">
    <property type="entry name" value="amidohydrolases"/>
    <property type="match status" value="1"/>
</dbReference>
<protein>
    <submittedName>
        <fullName evidence="4">Amidohydrolase</fullName>
    </submittedName>
</protein>
<reference evidence="5" key="1">
    <citation type="submission" date="2017-12" db="EMBL/GenBank/DDBJ databases">
        <title>FDA dAtabase for Regulatory Grade micrObial Sequences (FDA-ARGOS): Supporting development and validation of Infectious Disease Dx tests.</title>
        <authorList>
            <person name="Sichtig H."/>
            <person name="Tallon L."/>
            <person name="Sadzewicz L."/>
            <person name="Sengamalay N."/>
            <person name="Nagaraj S."/>
            <person name="Vavikolanu K."/>
            <person name="Aluvathingal J."/>
            <person name="Nadendla S."/>
            <person name="Pirone D.C."/>
            <person name="Hoffman M."/>
            <person name="Muruvanda T."/>
            <person name="Allard M."/>
            <person name="Evans P."/>
        </authorList>
    </citation>
    <scope>NUCLEOTIDE SEQUENCE [LARGE SCALE GENOMIC DNA]</scope>
    <source>
        <strain evidence="5">FDAARGOS_55</strain>
    </source>
</reference>
<dbReference type="InterPro" id="IPR002933">
    <property type="entry name" value="Peptidase_M20"/>
</dbReference>
<dbReference type="Pfam" id="PF07687">
    <property type="entry name" value="M20_dimer"/>
    <property type="match status" value="1"/>
</dbReference>
<dbReference type="SUPFAM" id="SSF53187">
    <property type="entry name" value="Zn-dependent exopeptidases"/>
    <property type="match status" value="1"/>
</dbReference>
<feature type="binding site" evidence="2">
    <location>
        <position position="139"/>
    </location>
    <ligand>
        <name>Mn(2+)</name>
        <dbReference type="ChEBI" id="CHEBI:29035"/>
        <label>2</label>
    </ligand>
</feature>
<evidence type="ECO:0000313" key="5">
    <source>
        <dbReference type="Proteomes" id="UP000236163"/>
    </source>
</evidence>
<dbReference type="InterPro" id="IPR017439">
    <property type="entry name" value="Amidohydrolase"/>
</dbReference>
<evidence type="ECO:0000256" key="2">
    <source>
        <dbReference type="PIRSR" id="PIRSR005962-1"/>
    </source>
</evidence>
<sequence>MSVKNLIETLNAGVSEFIDIRRSIHTHPELGFEERSTSALVAGKLKGWGYEVHCGLAKTGVVGTLRCGAGNKTIGLRADLDALPIVEQSGKPWSSQEHGTFHGCGHDGHTAMLLCAAKYLADTRCFNGVLHVIFQPAEETLYGGRQMIDDGLFKMFPCDKIFGLHNMPGMKAGHFYCRQGPMMASSDTIHIEIAGVGAHGAMPEKGIDATLVACHIGVALQSIVSRNVSPLEQAVVTIGCIQSGEAPNVVNAAALMKLSVRALHKETRELVVRRIQEVAVAQAASFGARAEVKIINSSPVLVNGDEATAFAMKTASALAGNDKVHSVDPQMGSEDFAFMLEAHPDGCYMLLGNGDEPGYCNLHNPVYDFNDEIISVGAAYWVSLVNAYLYQ</sequence>
<feature type="binding site" evidence="2">
    <location>
        <position position="363"/>
    </location>
    <ligand>
        <name>Mn(2+)</name>
        <dbReference type="ChEBI" id="CHEBI:29035"/>
        <label>2</label>
    </ligand>
</feature>
<dbReference type="InterPro" id="IPR036264">
    <property type="entry name" value="Bact_exopeptidase_dim_dom"/>
</dbReference>
<dbReference type="STRING" id="523831.SEHO0A_01550"/>
<dbReference type="AlphaFoldDB" id="A0A2K0JIH5"/>
<dbReference type="GO" id="GO:0050118">
    <property type="term" value="F:N-acetyldiaminopimelate deacetylase activity"/>
    <property type="evidence" value="ECO:0007669"/>
    <property type="project" value="UniProtKB-ARBA"/>
</dbReference>
<keyword evidence="2" id="KW-0479">Metal-binding</keyword>
<gene>
    <name evidence="4" type="ORF">RK55_019065</name>
</gene>
<evidence type="ECO:0000259" key="3">
    <source>
        <dbReference type="Pfam" id="PF07687"/>
    </source>
</evidence>
<evidence type="ECO:0000256" key="1">
    <source>
        <dbReference type="ARBA" id="ARBA00022801"/>
    </source>
</evidence>
<dbReference type="InterPro" id="IPR011650">
    <property type="entry name" value="Peptidase_M20_dimer"/>
</dbReference>
<organism evidence="4 5">
    <name type="scientific">Salmonella enterica subsp. houtenae serovar 50:g,z51:-</name>
    <dbReference type="NCBI Taxonomy" id="1173947"/>
    <lineage>
        <taxon>Bacteria</taxon>
        <taxon>Pseudomonadati</taxon>
        <taxon>Pseudomonadota</taxon>
        <taxon>Gammaproteobacteria</taxon>
        <taxon>Enterobacterales</taxon>
        <taxon>Enterobacteriaceae</taxon>
        <taxon>Salmonella</taxon>
    </lineage>
</organism>
<feature type="binding site" evidence="2">
    <location>
        <position position="165"/>
    </location>
    <ligand>
        <name>Mn(2+)</name>
        <dbReference type="ChEBI" id="CHEBI:29035"/>
        <label>2</label>
    </ligand>
</feature>